<dbReference type="EMBL" id="JABZRE010000001">
    <property type="protein sequence ID" value="MBF1306250.1"/>
    <property type="molecule type" value="Genomic_DNA"/>
</dbReference>
<proteinExistence type="predicted"/>
<name>A0A930DZ93_9FIRM</name>
<protein>
    <submittedName>
        <fullName evidence="2">Uncharacterized protein</fullName>
    </submittedName>
</protein>
<reference evidence="2" key="1">
    <citation type="submission" date="2020-04" db="EMBL/GenBank/DDBJ databases">
        <title>Deep metagenomics examines the oral microbiome during advanced dental caries in children, revealing novel taxa and co-occurrences with host molecules.</title>
        <authorList>
            <person name="Baker J.L."/>
            <person name="Morton J.T."/>
            <person name="Dinis M."/>
            <person name="Alvarez R."/>
            <person name="Tran N.C."/>
            <person name="Knight R."/>
            <person name="Edlund A."/>
        </authorList>
    </citation>
    <scope>NUCLEOTIDE SEQUENCE</scope>
    <source>
        <strain evidence="2">JCVI_23_bin.11</strain>
    </source>
</reference>
<dbReference type="AlphaFoldDB" id="A0A930DZ93"/>
<sequence length="205" mass="23241">MLFDYAMDLIGATNSDRWTHVVGFMPLAAFLTFIFAVAISAIFGLSITFIVNKLKNGSLGIMDYINYYFKISLILFPIIFIFSFFTSNGKVKDSVWETTPGSETVLVPNDKEVKLSIVELKDDKIVVQFGDSKTDKKEYYLDPDSKVEKTETVEEPSVTSAVVLEKKSVQYYRGKGYYNPTNPREFLKINGKMKLKDSEKILSSN</sequence>
<organism evidence="2 3">
    <name type="scientific">Parvimonas micra</name>
    <dbReference type="NCBI Taxonomy" id="33033"/>
    <lineage>
        <taxon>Bacteria</taxon>
        <taxon>Bacillati</taxon>
        <taxon>Bacillota</taxon>
        <taxon>Tissierellia</taxon>
        <taxon>Tissierellales</taxon>
        <taxon>Peptoniphilaceae</taxon>
        <taxon>Parvimonas</taxon>
    </lineage>
</organism>
<evidence type="ECO:0000313" key="2">
    <source>
        <dbReference type="EMBL" id="MBF1306250.1"/>
    </source>
</evidence>
<comment type="caution">
    <text evidence="2">The sequence shown here is derived from an EMBL/GenBank/DDBJ whole genome shotgun (WGS) entry which is preliminary data.</text>
</comment>
<keyword evidence="1" id="KW-0812">Transmembrane</keyword>
<gene>
    <name evidence="2" type="ORF">HXM94_00485</name>
</gene>
<dbReference type="RefSeq" id="WP_278476694.1">
    <property type="nucleotide sequence ID" value="NZ_JABZRE010000001.1"/>
</dbReference>
<keyword evidence="1" id="KW-1133">Transmembrane helix</keyword>
<feature type="transmembrane region" description="Helical" evidence="1">
    <location>
        <begin position="27"/>
        <end position="52"/>
    </location>
</feature>
<dbReference type="Proteomes" id="UP000758611">
    <property type="component" value="Unassembled WGS sequence"/>
</dbReference>
<evidence type="ECO:0000313" key="3">
    <source>
        <dbReference type="Proteomes" id="UP000758611"/>
    </source>
</evidence>
<keyword evidence="1" id="KW-0472">Membrane</keyword>
<evidence type="ECO:0000256" key="1">
    <source>
        <dbReference type="SAM" id="Phobius"/>
    </source>
</evidence>
<accession>A0A930DZ93</accession>
<feature type="transmembrane region" description="Helical" evidence="1">
    <location>
        <begin position="64"/>
        <end position="85"/>
    </location>
</feature>